<comment type="caution">
    <text evidence="7">The sequence shown here is derived from an EMBL/GenBank/DDBJ whole genome shotgun (WGS) entry which is preliminary data.</text>
</comment>
<feature type="transmembrane region" description="Helical" evidence="6">
    <location>
        <begin position="164"/>
        <end position="187"/>
    </location>
</feature>
<dbReference type="RefSeq" id="WP_379843766.1">
    <property type="nucleotide sequence ID" value="NZ_JBHSMA010000002.1"/>
</dbReference>
<dbReference type="InterPro" id="IPR001851">
    <property type="entry name" value="ABC_transp_permease"/>
</dbReference>
<proteinExistence type="predicted"/>
<dbReference type="PANTHER" id="PTHR32196:SF72">
    <property type="entry name" value="RIBOSE IMPORT PERMEASE PROTEIN RBSC"/>
    <property type="match status" value="1"/>
</dbReference>
<feature type="transmembrane region" description="Helical" evidence="6">
    <location>
        <begin position="263"/>
        <end position="281"/>
    </location>
</feature>
<dbReference type="EMBL" id="JBHSMA010000002">
    <property type="protein sequence ID" value="MFC5409583.1"/>
    <property type="molecule type" value="Genomic_DNA"/>
</dbReference>
<dbReference type="CDD" id="cd06579">
    <property type="entry name" value="TM_PBP1_transp_AraH_like"/>
    <property type="match status" value="1"/>
</dbReference>
<name>A0ABW0IA67_9BACT</name>
<organism evidence="7 8">
    <name type="scientific">Larkinella bovis</name>
    <dbReference type="NCBI Taxonomy" id="683041"/>
    <lineage>
        <taxon>Bacteria</taxon>
        <taxon>Pseudomonadati</taxon>
        <taxon>Bacteroidota</taxon>
        <taxon>Cytophagia</taxon>
        <taxon>Cytophagales</taxon>
        <taxon>Spirosomataceae</taxon>
        <taxon>Larkinella</taxon>
    </lineage>
</organism>
<feature type="transmembrane region" description="Helical" evidence="6">
    <location>
        <begin position="12"/>
        <end position="31"/>
    </location>
</feature>
<dbReference type="Pfam" id="PF02653">
    <property type="entry name" value="BPD_transp_2"/>
    <property type="match status" value="1"/>
</dbReference>
<comment type="subcellular location">
    <subcellularLocation>
        <location evidence="1">Cell membrane</location>
        <topology evidence="1">Multi-pass membrane protein</topology>
    </subcellularLocation>
</comment>
<keyword evidence="5 6" id="KW-0472">Membrane</keyword>
<feature type="transmembrane region" description="Helical" evidence="6">
    <location>
        <begin position="123"/>
        <end position="144"/>
    </location>
</feature>
<feature type="transmembrane region" description="Helical" evidence="6">
    <location>
        <begin position="37"/>
        <end position="58"/>
    </location>
</feature>
<feature type="transmembrane region" description="Helical" evidence="6">
    <location>
        <begin position="91"/>
        <end position="111"/>
    </location>
</feature>
<feature type="transmembrane region" description="Helical" evidence="6">
    <location>
        <begin position="208"/>
        <end position="227"/>
    </location>
</feature>
<evidence type="ECO:0000256" key="4">
    <source>
        <dbReference type="ARBA" id="ARBA00022989"/>
    </source>
</evidence>
<evidence type="ECO:0000256" key="6">
    <source>
        <dbReference type="SAM" id="Phobius"/>
    </source>
</evidence>
<evidence type="ECO:0000256" key="5">
    <source>
        <dbReference type="ARBA" id="ARBA00023136"/>
    </source>
</evidence>
<keyword evidence="2" id="KW-1003">Cell membrane</keyword>
<evidence type="ECO:0000313" key="8">
    <source>
        <dbReference type="Proteomes" id="UP001596106"/>
    </source>
</evidence>
<gene>
    <name evidence="7" type="ORF">ACFPMF_09710</name>
</gene>
<sequence>MPTLLKDRIYTLALMIMLIGVGATAVFPQIFPTFGNLSQILLNMSIDTIVAVGMMLLMISGVFDLSVGSVVAFSGGMAALGMMSFGWPVPLALLAALLSTGLIGLTNGYLIAYQGINPMIQTLAMMGIVRGGTLLLGGSGIQNLPYWFNAIGQSKLLGVQMPVWYMLLTVGVFSFLASRSVFFRRYYYIGGNERAAELSGIRVRRMKLWGFVLTSLLAGIAGLLLASRLGTALPTAGRGLELRVITAVILGGASLAGGHGKIVGALLGALFMGLVSNVMILARVSGYWQEIILGLILIAAVWSDLALQKRNR</sequence>
<evidence type="ECO:0000256" key="2">
    <source>
        <dbReference type="ARBA" id="ARBA00022475"/>
    </source>
</evidence>
<accession>A0ABW0IA67</accession>
<dbReference type="Proteomes" id="UP001596106">
    <property type="component" value="Unassembled WGS sequence"/>
</dbReference>
<reference evidence="8" key="1">
    <citation type="journal article" date="2019" name="Int. J. Syst. Evol. Microbiol.">
        <title>The Global Catalogue of Microorganisms (GCM) 10K type strain sequencing project: providing services to taxonomists for standard genome sequencing and annotation.</title>
        <authorList>
            <consortium name="The Broad Institute Genomics Platform"/>
            <consortium name="The Broad Institute Genome Sequencing Center for Infectious Disease"/>
            <person name="Wu L."/>
            <person name="Ma J."/>
        </authorList>
    </citation>
    <scope>NUCLEOTIDE SEQUENCE [LARGE SCALE GENOMIC DNA]</scope>
    <source>
        <strain evidence="8">CCUG 55250</strain>
    </source>
</reference>
<feature type="transmembrane region" description="Helical" evidence="6">
    <location>
        <begin position="239"/>
        <end position="256"/>
    </location>
</feature>
<dbReference type="PANTHER" id="PTHR32196">
    <property type="entry name" value="ABC TRANSPORTER PERMEASE PROTEIN YPHD-RELATED-RELATED"/>
    <property type="match status" value="1"/>
</dbReference>
<keyword evidence="8" id="KW-1185">Reference proteome</keyword>
<protein>
    <submittedName>
        <fullName evidence="7">ABC transporter permease</fullName>
    </submittedName>
</protein>
<keyword evidence="4 6" id="KW-1133">Transmembrane helix</keyword>
<feature type="transmembrane region" description="Helical" evidence="6">
    <location>
        <begin position="287"/>
        <end position="307"/>
    </location>
</feature>
<feature type="transmembrane region" description="Helical" evidence="6">
    <location>
        <begin position="65"/>
        <end position="85"/>
    </location>
</feature>
<keyword evidence="3 6" id="KW-0812">Transmembrane</keyword>
<evidence type="ECO:0000256" key="1">
    <source>
        <dbReference type="ARBA" id="ARBA00004651"/>
    </source>
</evidence>
<evidence type="ECO:0000256" key="3">
    <source>
        <dbReference type="ARBA" id="ARBA00022692"/>
    </source>
</evidence>
<evidence type="ECO:0000313" key="7">
    <source>
        <dbReference type="EMBL" id="MFC5409583.1"/>
    </source>
</evidence>